<gene>
    <name evidence="6" type="ORF">WN944_011912</name>
</gene>
<evidence type="ECO:0000256" key="1">
    <source>
        <dbReference type="ARBA" id="ARBA00007843"/>
    </source>
</evidence>
<dbReference type="InterPro" id="IPR036378">
    <property type="entry name" value="FAS1_dom_sf"/>
</dbReference>
<name>A0AAP0QYJ3_9ROSI</name>
<keyword evidence="3" id="KW-0472">Membrane</keyword>
<feature type="signal peptide" evidence="4">
    <location>
        <begin position="1"/>
        <end position="22"/>
    </location>
</feature>
<evidence type="ECO:0000256" key="2">
    <source>
        <dbReference type="ARBA" id="ARBA00022974"/>
    </source>
</evidence>
<accession>A0AAP0QYJ3</accession>
<comment type="caution">
    <text evidence="6">The sequence shown here is derived from an EMBL/GenBank/DDBJ whole genome shotgun (WGS) entry which is preliminary data.</text>
</comment>
<dbReference type="SUPFAM" id="SSF82153">
    <property type="entry name" value="FAS1 domain"/>
    <property type="match status" value="1"/>
</dbReference>
<sequence>MAKHHPNFLLPLLFLVTATVSATFPPPNNKTNTPPLSTIPQQDDRQLNNIIDALVGTGDFNSWENIITAADESTSAVVAFPFSATFFIPSNDFRLPLDPFIFPYHIVPQRLSFSDLLLLKPLSRLPTLLPKKSILVTNTSASNFTLDDSLVFYPDLYLTSTIAVHGIQNILDYSVYGGSTPSPPSLFPPPLPPPHSRDSFVEEAEVAGVGQWSSDAVPSLCGVISVIFLVVFGVFWVI</sequence>
<feature type="chain" id="PRO_5042931813" description="FAS1 domain-containing protein" evidence="4">
    <location>
        <begin position="23"/>
        <end position="238"/>
    </location>
</feature>
<evidence type="ECO:0000313" key="6">
    <source>
        <dbReference type="EMBL" id="KAK9223468.1"/>
    </source>
</evidence>
<keyword evidence="3" id="KW-0812">Transmembrane</keyword>
<keyword evidence="3" id="KW-1133">Transmembrane helix</keyword>
<evidence type="ECO:0000313" key="7">
    <source>
        <dbReference type="Proteomes" id="UP001428341"/>
    </source>
</evidence>
<dbReference type="PANTHER" id="PTHR33985">
    <property type="entry name" value="OS02G0491300 PROTEIN-RELATED"/>
    <property type="match status" value="1"/>
</dbReference>
<dbReference type="InterPro" id="IPR052806">
    <property type="entry name" value="Fasciclin-like_AGP"/>
</dbReference>
<dbReference type="Proteomes" id="UP001428341">
    <property type="component" value="Unassembled WGS sequence"/>
</dbReference>
<dbReference type="PROSITE" id="PS50213">
    <property type="entry name" value="FAS1"/>
    <property type="match status" value="1"/>
</dbReference>
<dbReference type="EMBL" id="JBCGBO010000002">
    <property type="protein sequence ID" value="KAK9223468.1"/>
    <property type="molecule type" value="Genomic_DNA"/>
</dbReference>
<dbReference type="FunFam" id="2.30.180.10:FF:000046">
    <property type="entry name" value="Fasciclin-like arabinogalactan family protein"/>
    <property type="match status" value="1"/>
</dbReference>
<keyword evidence="7" id="KW-1185">Reference proteome</keyword>
<dbReference type="AlphaFoldDB" id="A0AAP0QYJ3"/>
<keyword evidence="2" id="KW-0325">Glycoprotein</keyword>
<dbReference type="Gene3D" id="2.30.180.10">
    <property type="entry name" value="FAS1 domain"/>
    <property type="match status" value="1"/>
</dbReference>
<protein>
    <recommendedName>
        <fullName evidence="5">FAS1 domain-containing protein</fullName>
    </recommendedName>
</protein>
<evidence type="ECO:0000256" key="3">
    <source>
        <dbReference type="SAM" id="Phobius"/>
    </source>
</evidence>
<dbReference type="SMART" id="SM00554">
    <property type="entry name" value="FAS1"/>
    <property type="match status" value="1"/>
</dbReference>
<comment type="similarity">
    <text evidence="1">Belongs to the fasciclin-like AGP family.</text>
</comment>
<dbReference type="PANTHER" id="PTHR33985:SF5">
    <property type="entry name" value="FASCICLIN-LIKE ARABINOGALACTAN FAMILY PROTEIN"/>
    <property type="match status" value="1"/>
</dbReference>
<keyword evidence="2" id="KW-0654">Proteoglycan</keyword>
<evidence type="ECO:0000259" key="5">
    <source>
        <dbReference type="PROSITE" id="PS50213"/>
    </source>
</evidence>
<keyword evidence="4" id="KW-0732">Signal</keyword>
<dbReference type="InterPro" id="IPR000782">
    <property type="entry name" value="FAS1_domain"/>
</dbReference>
<evidence type="ECO:0000256" key="4">
    <source>
        <dbReference type="SAM" id="SignalP"/>
    </source>
</evidence>
<organism evidence="6 7">
    <name type="scientific">Citrus x changshan-huyou</name>
    <dbReference type="NCBI Taxonomy" id="2935761"/>
    <lineage>
        <taxon>Eukaryota</taxon>
        <taxon>Viridiplantae</taxon>
        <taxon>Streptophyta</taxon>
        <taxon>Embryophyta</taxon>
        <taxon>Tracheophyta</taxon>
        <taxon>Spermatophyta</taxon>
        <taxon>Magnoliopsida</taxon>
        <taxon>eudicotyledons</taxon>
        <taxon>Gunneridae</taxon>
        <taxon>Pentapetalae</taxon>
        <taxon>rosids</taxon>
        <taxon>malvids</taxon>
        <taxon>Sapindales</taxon>
        <taxon>Rutaceae</taxon>
        <taxon>Aurantioideae</taxon>
        <taxon>Citrus</taxon>
    </lineage>
</organism>
<proteinExistence type="inferred from homology"/>
<feature type="domain" description="FAS1" evidence="5">
    <location>
        <begin position="47"/>
        <end position="171"/>
    </location>
</feature>
<feature type="transmembrane region" description="Helical" evidence="3">
    <location>
        <begin position="216"/>
        <end position="237"/>
    </location>
</feature>
<reference evidence="6 7" key="1">
    <citation type="submission" date="2024-05" db="EMBL/GenBank/DDBJ databases">
        <title>Haplotype-resolved chromosome-level genome assembly of Huyou (Citrus changshanensis).</title>
        <authorList>
            <person name="Miao C."/>
            <person name="Chen W."/>
            <person name="Wu Y."/>
            <person name="Wang L."/>
            <person name="Zhao S."/>
            <person name="Grierson D."/>
            <person name="Xu C."/>
            <person name="Chen K."/>
        </authorList>
    </citation>
    <scope>NUCLEOTIDE SEQUENCE [LARGE SCALE GENOMIC DNA]</scope>
    <source>
        <strain evidence="6">01-14</strain>
        <tissue evidence="6">Leaf</tissue>
    </source>
</reference>